<dbReference type="Proteomes" id="UP000799537">
    <property type="component" value="Unassembled WGS sequence"/>
</dbReference>
<protein>
    <recommendedName>
        <fullName evidence="11">Aquaporin-like protein</fullName>
    </recommendedName>
</protein>
<evidence type="ECO:0000256" key="7">
    <source>
        <dbReference type="RuleBase" id="RU000477"/>
    </source>
</evidence>
<keyword evidence="5 8" id="KW-1133">Transmembrane helix</keyword>
<name>A0A6A6C9A5_ZASCE</name>
<comment type="similarity">
    <text evidence="2 7">Belongs to the MIP/aquaporin (TC 1.A.8) family.</text>
</comment>
<feature type="transmembrane region" description="Helical" evidence="8">
    <location>
        <begin position="245"/>
        <end position="264"/>
    </location>
</feature>
<keyword evidence="4 7" id="KW-0812">Transmembrane</keyword>
<evidence type="ECO:0008006" key="11">
    <source>
        <dbReference type="Google" id="ProtNLM"/>
    </source>
</evidence>
<dbReference type="GO" id="GO:0005886">
    <property type="term" value="C:plasma membrane"/>
    <property type="evidence" value="ECO:0007669"/>
    <property type="project" value="TreeGrafter"/>
</dbReference>
<keyword evidence="3 7" id="KW-0813">Transport</keyword>
<dbReference type="GO" id="GO:0015254">
    <property type="term" value="F:glycerol channel activity"/>
    <property type="evidence" value="ECO:0007669"/>
    <property type="project" value="TreeGrafter"/>
</dbReference>
<dbReference type="PANTHER" id="PTHR43829:SF14">
    <property type="entry name" value="AQUAPORIN 3"/>
    <property type="match status" value="1"/>
</dbReference>
<evidence type="ECO:0000256" key="4">
    <source>
        <dbReference type="ARBA" id="ARBA00022692"/>
    </source>
</evidence>
<dbReference type="Pfam" id="PF00230">
    <property type="entry name" value="MIP"/>
    <property type="match status" value="1"/>
</dbReference>
<dbReference type="InterPro" id="IPR000425">
    <property type="entry name" value="MIP"/>
</dbReference>
<dbReference type="RefSeq" id="XP_033664510.1">
    <property type="nucleotide sequence ID" value="XM_033817874.1"/>
</dbReference>
<evidence type="ECO:0000256" key="6">
    <source>
        <dbReference type="ARBA" id="ARBA00023136"/>
    </source>
</evidence>
<keyword evidence="10" id="KW-1185">Reference proteome</keyword>
<proteinExistence type="inferred from homology"/>
<dbReference type="GO" id="GO:0015250">
    <property type="term" value="F:water channel activity"/>
    <property type="evidence" value="ECO:0007669"/>
    <property type="project" value="TreeGrafter"/>
</dbReference>
<gene>
    <name evidence="9" type="ORF">M409DRAFT_68511</name>
</gene>
<keyword evidence="6 8" id="KW-0472">Membrane</keyword>
<evidence type="ECO:0000256" key="5">
    <source>
        <dbReference type="ARBA" id="ARBA00022989"/>
    </source>
</evidence>
<dbReference type="OrthoDB" id="3222at2759"/>
<evidence type="ECO:0000313" key="10">
    <source>
        <dbReference type="Proteomes" id="UP000799537"/>
    </source>
</evidence>
<organism evidence="9 10">
    <name type="scientific">Zasmidium cellare ATCC 36951</name>
    <dbReference type="NCBI Taxonomy" id="1080233"/>
    <lineage>
        <taxon>Eukaryota</taxon>
        <taxon>Fungi</taxon>
        <taxon>Dikarya</taxon>
        <taxon>Ascomycota</taxon>
        <taxon>Pezizomycotina</taxon>
        <taxon>Dothideomycetes</taxon>
        <taxon>Dothideomycetidae</taxon>
        <taxon>Mycosphaerellales</taxon>
        <taxon>Mycosphaerellaceae</taxon>
        <taxon>Zasmidium</taxon>
    </lineage>
</organism>
<dbReference type="PRINTS" id="PR00783">
    <property type="entry name" value="MINTRINSICP"/>
</dbReference>
<evidence type="ECO:0000256" key="8">
    <source>
        <dbReference type="SAM" id="Phobius"/>
    </source>
</evidence>
<evidence type="ECO:0000256" key="2">
    <source>
        <dbReference type="ARBA" id="ARBA00006175"/>
    </source>
</evidence>
<dbReference type="PANTHER" id="PTHR43829">
    <property type="entry name" value="AQUAPORIN OR AQUAGLYCEROPORIN RELATED"/>
    <property type="match status" value="1"/>
</dbReference>
<feature type="transmembrane region" description="Helical" evidence="8">
    <location>
        <begin position="138"/>
        <end position="158"/>
    </location>
</feature>
<dbReference type="InterPro" id="IPR050363">
    <property type="entry name" value="MIP/Aquaporin"/>
</dbReference>
<evidence type="ECO:0000313" key="9">
    <source>
        <dbReference type="EMBL" id="KAF2163621.1"/>
    </source>
</evidence>
<dbReference type="SUPFAM" id="SSF81338">
    <property type="entry name" value="Aquaporin-like"/>
    <property type="match status" value="1"/>
</dbReference>
<accession>A0A6A6C9A5</accession>
<feature type="transmembrane region" description="Helical" evidence="8">
    <location>
        <begin position="222"/>
        <end position="239"/>
    </location>
</feature>
<feature type="transmembrane region" description="Helical" evidence="8">
    <location>
        <begin position="83"/>
        <end position="109"/>
    </location>
</feature>
<sequence>MQAEASTSGVARDLESDYKNALQQYSSRHVVLRPPVSQRRLDFEYRRPQPLRECIAEAVGVFIYVFPGFASIAAINLNIISPIVTLFGSLFQVGLAFGVGIALAITVCAPVSGGHFNPAVTLCFAVWGGFPWRKVPLFILSQIFGAFMAGIVLVGCYWPQIQTVKAAEIAKSGSAVYNGGAGGILCPFPPEDQTNLGYLVLPEFVGSALLSMSLSMNSARDLGPRIVTAIFFGSEAFTYKNFAWIPILVNIPAYLLGAGFYEYVFRDSVRSVHMGLETHREGRQGMARGCTQGCDAGIHGLSAPNPVHCPCG</sequence>
<comment type="subcellular location">
    <subcellularLocation>
        <location evidence="1">Membrane</location>
        <topology evidence="1">Multi-pass membrane protein</topology>
    </subcellularLocation>
</comment>
<dbReference type="GeneID" id="54571146"/>
<feature type="transmembrane region" description="Helical" evidence="8">
    <location>
        <begin position="54"/>
        <end position="77"/>
    </location>
</feature>
<reference evidence="9" key="1">
    <citation type="journal article" date="2020" name="Stud. Mycol.">
        <title>101 Dothideomycetes genomes: a test case for predicting lifestyles and emergence of pathogens.</title>
        <authorList>
            <person name="Haridas S."/>
            <person name="Albert R."/>
            <person name="Binder M."/>
            <person name="Bloem J."/>
            <person name="Labutti K."/>
            <person name="Salamov A."/>
            <person name="Andreopoulos B."/>
            <person name="Baker S."/>
            <person name="Barry K."/>
            <person name="Bills G."/>
            <person name="Bluhm B."/>
            <person name="Cannon C."/>
            <person name="Castanera R."/>
            <person name="Culley D."/>
            <person name="Daum C."/>
            <person name="Ezra D."/>
            <person name="Gonzalez J."/>
            <person name="Henrissat B."/>
            <person name="Kuo A."/>
            <person name="Liang C."/>
            <person name="Lipzen A."/>
            <person name="Lutzoni F."/>
            <person name="Magnuson J."/>
            <person name="Mondo S."/>
            <person name="Nolan M."/>
            <person name="Ohm R."/>
            <person name="Pangilinan J."/>
            <person name="Park H.-J."/>
            <person name="Ramirez L."/>
            <person name="Alfaro M."/>
            <person name="Sun H."/>
            <person name="Tritt A."/>
            <person name="Yoshinaga Y."/>
            <person name="Zwiers L.-H."/>
            <person name="Turgeon B."/>
            <person name="Goodwin S."/>
            <person name="Spatafora J."/>
            <person name="Crous P."/>
            <person name="Grigoriev I."/>
        </authorList>
    </citation>
    <scope>NUCLEOTIDE SEQUENCE</scope>
    <source>
        <strain evidence="9">ATCC 36951</strain>
    </source>
</reference>
<dbReference type="AlphaFoldDB" id="A0A6A6C9A5"/>
<dbReference type="InterPro" id="IPR023271">
    <property type="entry name" value="Aquaporin-like"/>
</dbReference>
<dbReference type="EMBL" id="ML993608">
    <property type="protein sequence ID" value="KAF2163621.1"/>
    <property type="molecule type" value="Genomic_DNA"/>
</dbReference>
<dbReference type="Gene3D" id="1.20.1080.10">
    <property type="entry name" value="Glycerol uptake facilitator protein"/>
    <property type="match status" value="2"/>
</dbReference>
<evidence type="ECO:0000256" key="3">
    <source>
        <dbReference type="ARBA" id="ARBA00022448"/>
    </source>
</evidence>
<evidence type="ECO:0000256" key="1">
    <source>
        <dbReference type="ARBA" id="ARBA00004141"/>
    </source>
</evidence>